<dbReference type="EMBL" id="LBVO01000054">
    <property type="protein sequence ID" value="KKQ87233.1"/>
    <property type="molecule type" value="Genomic_DNA"/>
</dbReference>
<sequence>MDKPKDSKIKAVILSQGNDLMSKRASIILQADFAANKHISEVKELDMWSCVKVVVPKTDPHYSVNPEAHQPVLFNYLYKNSQLLSLKSQPEIIPSRLDFKALSSWLIKEKPKIALALDPISRDLALEIRRKERLTMGVIAVPSRFYVNAYWARDEGDLWAVPLPENREQLLAEFVYDKRIIISGPLVGKAQFAPIEKSVARKKIGWPQAGFFLGIVADGLLPGLVEELIERLSAYPDMQLTLVIISSDKNLRTNLTEKAQSFLCKMIITDMPDEPRFLLSSLDLVIFYHDALYLPEVLSSQLPSIVISRKVYFKLREEELNLLAAKNAIWRAGSLREVIWMTEQILKNRHILKDFKNQIKKIFYPQPATSKIIEEIFIRIKK</sequence>
<dbReference type="SUPFAM" id="SSF53756">
    <property type="entry name" value="UDP-Glycosyltransferase/glycogen phosphorylase"/>
    <property type="match status" value="1"/>
</dbReference>
<gene>
    <name evidence="1" type="ORF">UT11_C0054G0002</name>
</gene>
<organism evidence="1 2">
    <name type="scientific">Berkelbacteria bacterium GW2011_GWA2_38_9</name>
    <dbReference type="NCBI Taxonomy" id="1618334"/>
    <lineage>
        <taxon>Bacteria</taxon>
        <taxon>Candidatus Berkelbacteria</taxon>
    </lineage>
</organism>
<dbReference type="Proteomes" id="UP000033934">
    <property type="component" value="Unassembled WGS sequence"/>
</dbReference>
<reference evidence="1 2" key="1">
    <citation type="journal article" date="2015" name="Nature">
        <title>rRNA introns, odd ribosomes, and small enigmatic genomes across a large radiation of phyla.</title>
        <authorList>
            <person name="Brown C.T."/>
            <person name="Hug L.A."/>
            <person name="Thomas B.C."/>
            <person name="Sharon I."/>
            <person name="Castelle C.J."/>
            <person name="Singh A."/>
            <person name="Wilkins M.J."/>
            <person name="Williams K.H."/>
            <person name="Banfield J.F."/>
        </authorList>
    </citation>
    <scope>NUCLEOTIDE SEQUENCE [LARGE SCALE GENOMIC DNA]</scope>
</reference>
<comment type="caution">
    <text evidence="1">The sequence shown here is derived from an EMBL/GenBank/DDBJ whole genome shotgun (WGS) entry which is preliminary data.</text>
</comment>
<name>A0A0G0L5G0_9BACT</name>
<proteinExistence type="predicted"/>
<accession>A0A0G0L5G0</accession>
<protein>
    <submittedName>
        <fullName evidence="1">Monogalactosyldiacylglycerol synthase</fullName>
    </submittedName>
</protein>
<dbReference type="AlphaFoldDB" id="A0A0G0L5G0"/>
<evidence type="ECO:0000313" key="1">
    <source>
        <dbReference type="EMBL" id="KKQ87233.1"/>
    </source>
</evidence>
<evidence type="ECO:0000313" key="2">
    <source>
        <dbReference type="Proteomes" id="UP000033934"/>
    </source>
</evidence>